<evidence type="ECO:0000256" key="1">
    <source>
        <dbReference type="SAM" id="MobiDB-lite"/>
    </source>
</evidence>
<protein>
    <submittedName>
        <fullName evidence="2">Uncharacterized protein</fullName>
    </submittedName>
</protein>
<evidence type="ECO:0000313" key="3">
    <source>
        <dbReference type="Proteomes" id="UP000293671"/>
    </source>
</evidence>
<proteinExistence type="predicted"/>
<feature type="compositionally biased region" description="Low complexity" evidence="1">
    <location>
        <begin position="424"/>
        <end position="434"/>
    </location>
</feature>
<sequence length="434" mass="44883">MHLPPPRLPLQTALVTICAAALWSILGVQRPPAPEAASLRVSLPTTAPEPTRAAAAAPTVQLHARSRSTARPTTQFASAGRTEICGYGAVERAVDDPDPLQRVPPAQRRAALDAADALMLASADPQVRAAALLIGAQARGDSRRARVDELVRLAVGSTDARVYAIALEACRGGEGAAEPGSACTLLSRAQWVRLDADNAQPWLALAAAARQRQEPEAEADAMHRAALARRSESNAGLLPSLVDRAFGPQTPSLAHTLALSASWGVQAAWASAYSAQAHAWCVGDAPAPDRHASCDALARTLAEQGTGLADLGVGLAIGRSLDWPAPRLLALQREHDALSAASAPPPVGADLGCEAVERAQGWMRQLAADGGERQALRALIARSGRSVEDWGALHRRGYAVALAAAAEAAAPSADAPSLAPPLLPSTDDAGALTH</sequence>
<reference evidence="2 3" key="1">
    <citation type="submission" date="2019-02" db="EMBL/GenBank/DDBJ databases">
        <title>Genomic Encyclopedia of Type Strains, Phase IV (KMG-IV): sequencing the most valuable type-strain genomes for metagenomic binning, comparative biology and taxonomic classification.</title>
        <authorList>
            <person name="Goeker M."/>
        </authorList>
    </citation>
    <scope>NUCLEOTIDE SEQUENCE [LARGE SCALE GENOMIC DNA]</scope>
    <source>
        <strain evidence="2 3">DSM 19570</strain>
    </source>
</reference>
<organism evidence="2 3">
    <name type="scientific">Rivibacter subsaxonicus</name>
    <dbReference type="NCBI Taxonomy" id="457575"/>
    <lineage>
        <taxon>Bacteria</taxon>
        <taxon>Pseudomonadati</taxon>
        <taxon>Pseudomonadota</taxon>
        <taxon>Betaproteobacteria</taxon>
        <taxon>Burkholderiales</taxon>
        <taxon>Rivibacter</taxon>
    </lineage>
</organism>
<dbReference type="AlphaFoldDB" id="A0A4Q7VVE1"/>
<dbReference type="EMBL" id="SHKP01000005">
    <property type="protein sequence ID" value="RZU00634.1"/>
    <property type="molecule type" value="Genomic_DNA"/>
</dbReference>
<dbReference type="Proteomes" id="UP000293671">
    <property type="component" value="Unassembled WGS sequence"/>
</dbReference>
<comment type="caution">
    <text evidence="2">The sequence shown here is derived from an EMBL/GenBank/DDBJ whole genome shotgun (WGS) entry which is preliminary data.</text>
</comment>
<keyword evidence="3" id="KW-1185">Reference proteome</keyword>
<name>A0A4Q7VVE1_9BURK</name>
<accession>A0A4Q7VVE1</accession>
<feature type="region of interest" description="Disordered" evidence="1">
    <location>
        <begin position="413"/>
        <end position="434"/>
    </location>
</feature>
<gene>
    <name evidence="2" type="ORF">EV670_1345</name>
</gene>
<dbReference type="RefSeq" id="WP_130431078.1">
    <property type="nucleotide sequence ID" value="NZ_SHKP01000005.1"/>
</dbReference>
<evidence type="ECO:0000313" key="2">
    <source>
        <dbReference type="EMBL" id="RZU00634.1"/>
    </source>
</evidence>